<dbReference type="SUPFAM" id="SSF49452">
    <property type="entry name" value="Starch-binding domain-like"/>
    <property type="match status" value="1"/>
</dbReference>
<dbReference type="GO" id="GO:0030246">
    <property type="term" value="F:carbohydrate binding"/>
    <property type="evidence" value="ECO:0007669"/>
    <property type="project" value="InterPro"/>
</dbReference>
<dbReference type="Proteomes" id="UP000654075">
    <property type="component" value="Unassembled WGS sequence"/>
</dbReference>
<reference evidence="2" key="1">
    <citation type="submission" date="2021-02" db="EMBL/GenBank/DDBJ databases">
        <authorList>
            <person name="Dougan E. K."/>
            <person name="Rhodes N."/>
            <person name="Thang M."/>
            <person name="Chan C."/>
        </authorList>
    </citation>
    <scope>NUCLEOTIDE SEQUENCE</scope>
</reference>
<keyword evidence="3" id="KW-1185">Reference proteome</keyword>
<organism evidence="2 3">
    <name type="scientific">Polarella glacialis</name>
    <name type="common">Dinoflagellate</name>
    <dbReference type="NCBI Taxonomy" id="89957"/>
    <lineage>
        <taxon>Eukaryota</taxon>
        <taxon>Sar</taxon>
        <taxon>Alveolata</taxon>
        <taxon>Dinophyceae</taxon>
        <taxon>Suessiales</taxon>
        <taxon>Suessiaceae</taxon>
        <taxon>Polarella</taxon>
    </lineage>
</organism>
<feature type="compositionally biased region" description="Polar residues" evidence="1">
    <location>
        <begin position="247"/>
        <end position="271"/>
    </location>
</feature>
<dbReference type="InterPro" id="IPR013783">
    <property type="entry name" value="Ig-like_fold"/>
</dbReference>
<sequence>MPHVGLLFEIRGAETRPGEIVSIVGARPELGTWDPFDYKAAAKLQLRTGVQYPCWAMSAPVWIELGGDQAGFGFFDSEGASPEDRGDSWSADAQTPMVRGDSSEAEQVRGDSLEASSCSDAAEGAVCESILLEYKYLKDNNNTNTNNSDDDDDNNNSKDRRQLQDFPSIQWEDCIANRKVMIPAEHGSIWLVSDTKFNESSEPKVRQTTLAEVLLLRGNLDPEWTSNTHQDGDPPERTMPQLEDQSETPGSDATGCSSRVSHHTSSTIFRM</sequence>
<evidence type="ECO:0000313" key="3">
    <source>
        <dbReference type="Proteomes" id="UP000654075"/>
    </source>
</evidence>
<gene>
    <name evidence="2" type="ORF">PGLA1383_LOCUS21311</name>
</gene>
<evidence type="ECO:0000313" key="2">
    <source>
        <dbReference type="EMBL" id="CAE8603092.1"/>
    </source>
</evidence>
<proteinExistence type="predicted"/>
<dbReference type="InterPro" id="IPR013784">
    <property type="entry name" value="Carb-bd-like_fold"/>
</dbReference>
<evidence type="ECO:0008006" key="4">
    <source>
        <dbReference type="Google" id="ProtNLM"/>
    </source>
</evidence>
<evidence type="ECO:0000256" key="1">
    <source>
        <dbReference type="SAM" id="MobiDB-lite"/>
    </source>
</evidence>
<protein>
    <recommendedName>
        <fullName evidence="4">CBM20 domain-containing protein</fullName>
    </recommendedName>
</protein>
<accession>A0A813EPL9</accession>
<dbReference type="AlphaFoldDB" id="A0A813EPL9"/>
<comment type="caution">
    <text evidence="2">The sequence shown here is derived from an EMBL/GenBank/DDBJ whole genome shotgun (WGS) entry which is preliminary data.</text>
</comment>
<feature type="region of interest" description="Disordered" evidence="1">
    <location>
        <begin position="140"/>
        <end position="165"/>
    </location>
</feature>
<dbReference type="EMBL" id="CAJNNV010015020">
    <property type="protein sequence ID" value="CAE8603092.1"/>
    <property type="molecule type" value="Genomic_DNA"/>
</dbReference>
<dbReference type="Gene3D" id="2.60.40.10">
    <property type="entry name" value="Immunoglobulins"/>
    <property type="match status" value="1"/>
</dbReference>
<feature type="region of interest" description="Disordered" evidence="1">
    <location>
        <begin position="221"/>
        <end position="271"/>
    </location>
</feature>
<name>A0A813EPL9_POLGL</name>
<feature type="region of interest" description="Disordered" evidence="1">
    <location>
        <begin position="74"/>
        <end position="115"/>
    </location>
</feature>